<dbReference type="GO" id="GO:0030036">
    <property type="term" value="P:actin cytoskeleton organization"/>
    <property type="evidence" value="ECO:0007669"/>
    <property type="project" value="TreeGrafter"/>
</dbReference>
<comment type="subunit">
    <text evidence="6">Heterodimer of an alpha and a beta subunit.</text>
</comment>
<dbReference type="PANTHER" id="PTHR10653:SF0">
    <property type="entry name" value="F-ACTIN-CAPPING PROTEIN SUBUNIT ALPHA"/>
    <property type="match status" value="1"/>
</dbReference>
<dbReference type="InterPro" id="IPR037282">
    <property type="entry name" value="CapZ_alpha/beta"/>
</dbReference>
<evidence type="ECO:0000313" key="7">
    <source>
        <dbReference type="EMBL" id="PNS15319.1"/>
    </source>
</evidence>
<dbReference type="STRING" id="2082308.A0A2K1QKA2"/>
<name>A0A2K1QKA2_9PEZI</name>
<keyword evidence="8" id="KW-1185">Reference proteome</keyword>
<dbReference type="OrthoDB" id="340550at2759"/>
<dbReference type="SUPFAM" id="SSF90096">
    <property type="entry name" value="Subunits of heterodimeric actin filament capping protein Capz"/>
    <property type="match status" value="1"/>
</dbReference>
<dbReference type="FunCoup" id="A0A2K1QKA2">
    <property type="interactions" value="761"/>
</dbReference>
<comment type="similarity">
    <text evidence="1 6">Belongs to the F-actin-capping protein alpha subunit family.</text>
</comment>
<evidence type="ECO:0000256" key="5">
    <source>
        <dbReference type="ARBA" id="ARBA00025389"/>
    </source>
</evidence>
<organism evidence="7 8">
    <name type="scientific">Sphaceloma murrayae</name>
    <dbReference type="NCBI Taxonomy" id="2082308"/>
    <lineage>
        <taxon>Eukaryota</taxon>
        <taxon>Fungi</taxon>
        <taxon>Dikarya</taxon>
        <taxon>Ascomycota</taxon>
        <taxon>Pezizomycotina</taxon>
        <taxon>Dothideomycetes</taxon>
        <taxon>Dothideomycetidae</taxon>
        <taxon>Myriangiales</taxon>
        <taxon>Elsinoaceae</taxon>
        <taxon>Sphaceloma</taxon>
    </lineage>
</organism>
<dbReference type="InParanoid" id="A0A2K1QKA2"/>
<evidence type="ECO:0000256" key="3">
    <source>
        <dbReference type="ARBA" id="ARBA00022467"/>
    </source>
</evidence>
<evidence type="ECO:0000256" key="6">
    <source>
        <dbReference type="RuleBase" id="RU365077"/>
    </source>
</evidence>
<gene>
    <name evidence="7" type="ORF">CAC42_5490</name>
</gene>
<dbReference type="Pfam" id="PF01267">
    <property type="entry name" value="F-actin_cap_A"/>
    <property type="match status" value="1"/>
</dbReference>
<dbReference type="PRINTS" id="PR00191">
    <property type="entry name" value="FACTINCAPA"/>
</dbReference>
<dbReference type="Gene3D" id="3.30.1140.60">
    <property type="entry name" value="F-actin capping protein, alpha subunit"/>
    <property type="match status" value="1"/>
</dbReference>
<dbReference type="Gene3D" id="3.90.1150.210">
    <property type="entry name" value="F-actin capping protein, beta subunit"/>
    <property type="match status" value="1"/>
</dbReference>
<dbReference type="Proteomes" id="UP000243797">
    <property type="component" value="Unassembled WGS sequence"/>
</dbReference>
<reference evidence="7 8" key="1">
    <citation type="submission" date="2017-06" db="EMBL/GenBank/DDBJ databases">
        <title>Draft genome sequence of a variant of Elsinoe murrayae.</title>
        <authorList>
            <person name="Cheng Q."/>
        </authorList>
    </citation>
    <scope>NUCLEOTIDE SEQUENCE [LARGE SCALE GENOMIC DNA]</scope>
    <source>
        <strain evidence="7 8">CQ-2017a</strain>
    </source>
</reference>
<comment type="function">
    <text evidence="5 6">F-actin-capping proteins bind in a Ca(2+)-independent manner to the fast growing ends of actin filaments (barbed end) thereby blocking the exchange of subunits at these ends. Unlike other capping proteins (such as gelsolin and severin), these proteins do not sever actin filaments.</text>
</comment>
<dbReference type="InterPro" id="IPR042489">
    <property type="entry name" value="CapZ_alpha_1"/>
</dbReference>
<keyword evidence="4 6" id="KW-0009">Actin-binding</keyword>
<dbReference type="FunFam" id="3.90.1150.210:FF:000003">
    <property type="entry name" value="F-actin-capping protein subunit alpha"/>
    <property type="match status" value="1"/>
</dbReference>
<evidence type="ECO:0000313" key="8">
    <source>
        <dbReference type="Proteomes" id="UP000243797"/>
    </source>
</evidence>
<evidence type="ECO:0000256" key="4">
    <source>
        <dbReference type="ARBA" id="ARBA00023203"/>
    </source>
</evidence>
<sequence>MPSKADTVSSFIEAAPPGQLQNVLDDIKALTIDEPSLAKNLDPAFKKYNEEQFATVKLPGSSELVIVSKYNSLGDNRYYDSASSTAFDFDHSTQKASNTQSHPLSSSHADLIKSLSKSLSQQVSEHYPAATTGVFPSSDNASIAILTVANKYSLNNFWSGRWRSEYHLNPSSSSLTGLIKVDVHYFEDGNVRMQTEKKVDIKLSGTSGAEVVRQIALAEKKYQEELNRGFAELNEGVFKGLRRQLPVTRQRVEWDKVGAYRLGQDIGGGRSR</sequence>
<accession>A0A2K1QKA2</accession>
<proteinExistence type="inferred from homology"/>
<evidence type="ECO:0000256" key="1">
    <source>
        <dbReference type="ARBA" id="ARBA00010479"/>
    </source>
</evidence>
<keyword evidence="3 6" id="KW-0117">Actin capping</keyword>
<dbReference type="AlphaFoldDB" id="A0A2K1QKA2"/>
<dbReference type="InterPro" id="IPR017865">
    <property type="entry name" value="F-actin_cap_asu_CS"/>
</dbReference>
<dbReference type="InterPro" id="IPR042276">
    <property type="entry name" value="CapZ_alpha/beta_2"/>
</dbReference>
<protein>
    <recommendedName>
        <fullName evidence="2 6">F-actin-capping protein subunit alpha</fullName>
    </recommendedName>
</protein>
<dbReference type="GO" id="GO:0051015">
    <property type="term" value="F:actin filament binding"/>
    <property type="evidence" value="ECO:0007669"/>
    <property type="project" value="TreeGrafter"/>
</dbReference>
<dbReference type="GO" id="GO:0008290">
    <property type="term" value="C:F-actin capping protein complex"/>
    <property type="evidence" value="ECO:0007669"/>
    <property type="project" value="UniProtKB-UniRule"/>
</dbReference>
<dbReference type="PROSITE" id="PS00749">
    <property type="entry name" value="F_ACTIN_CAPPING_A_2"/>
    <property type="match status" value="1"/>
</dbReference>
<dbReference type="GO" id="GO:0051016">
    <property type="term" value="P:barbed-end actin filament capping"/>
    <property type="evidence" value="ECO:0007669"/>
    <property type="project" value="UniProtKB-UniRule"/>
</dbReference>
<dbReference type="PROSITE" id="PS00748">
    <property type="entry name" value="F_ACTIN_CAPPING_A_1"/>
    <property type="match status" value="1"/>
</dbReference>
<dbReference type="GO" id="GO:0030479">
    <property type="term" value="C:actin cortical patch"/>
    <property type="evidence" value="ECO:0007669"/>
    <property type="project" value="TreeGrafter"/>
</dbReference>
<comment type="caution">
    <text evidence="7">The sequence shown here is derived from an EMBL/GenBank/DDBJ whole genome shotgun (WGS) entry which is preliminary data.</text>
</comment>
<dbReference type="PANTHER" id="PTHR10653">
    <property type="entry name" value="F-ACTIN-CAPPING PROTEIN SUBUNIT ALPHA"/>
    <property type="match status" value="1"/>
</dbReference>
<dbReference type="EMBL" id="NKHZ01000077">
    <property type="protein sequence ID" value="PNS15319.1"/>
    <property type="molecule type" value="Genomic_DNA"/>
</dbReference>
<evidence type="ECO:0000256" key="2">
    <source>
        <dbReference type="ARBA" id="ARBA00014038"/>
    </source>
</evidence>
<dbReference type="InterPro" id="IPR002189">
    <property type="entry name" value="CapZ_alpha"/>
</dbReference>